<keyword evidence="2" id="KW-0677">Repeat</keyword>
<feature type="transmembrane region" description="Helical" evidence="5">
    <location>
        <begin position="89"/>
        <end position="111"/>
    </location>
</feature>
<keyword evidence="7" id="KW-1185">Reference proteome</keyword>
<gene>
    <name evidence="6" type="primary">Contig14381.g15329</name>
    <name evidence="6" type="ORF">STYLEM_9515</name>
</gene>
<dbReference type="Proteomes" id="UP000039865">
    <property type="component" value="Unassembled WGS sequence"/>
</dbReference>
<sequence>MRLQPSHTSQFVQVPKYNFTRKQRSHFHSEDEENENKEEQLPNYDTDRILNFKNNRWLLYETSYIIGENGHIEDSTTAAKLKSIIGPAIVYLLYANGWFYSSILATTWILLSISHVVSALKGRQFLIRQVYLHSCGTKIDLVDALGFKKTVNIQNIRTTNMTLSEKRMAIEILDSMHEDLLPVFAGSDLRLINKDATIEDRQIFKAIFNGRCINLKQFPIEDIQSDNKYNSRNIILDFTPATTQDLRVRGSNISNYLSTYYSVSSLILSINCCSSGDISLPDCVQMSQNPVTNIYESPAQVTQLPVLQEDTLLFDFTQNATILNAMVQQHWETGNTKSELSINCSAHKLLAVFFSNQQQKYKCFKCLLEEQDLIYIDIKFKKEMEEYERIKNLAADIIKEKSSNMNLMKSWKSEIRKVLMQVREQFLSWIEIFTNQFVQSLKDIENSKDLKQFRGEDRRLNQQLESLRDKYMQIMRIFTLISNSKADQKVEVIEKYRSQMNAIENEVLKQNNYMQQQLSKMSETQKRTVSIDGLKQKIEVKYFQFFDKKLKMMRSQGSHNDTLGVSMMMQNQSVQQSMNQYNTYQQQQQQPTQQNNRLQQMQNNNQSLQMNFQHRTQSDLINNLVIEQSSRDFNPNQDQVPENRYQTPPYQQIQSNNGHFHRPSIDTLDLSDIKGLPESRKFADQSSFFPDFLDFMHENQAPVQNNFNHYKIIEPKLETIEEVSYRKSVKLEQQKSLPQVVEQKQLKTIIPKNNSHQDLTKLEKKDSLQDNDTNSVKNSNRSPENHLGQHLQPPTTDQGVMRLTKEVLNKLDSDSNSKVRSSIQKIEEMIKSNQGSSFSISNHNSMLEASTISRYRHKNQNSIYFLRPNSKEIYLLDFKLQGFVKEQLYTQIPLPTYFSSAQLQSGNIYVIGGVYLNHKQNTSCLEIDANMNVLEKEPLPSGARCNIGLALIIDKFILAIGGDQLSNSQSTNVCEIFDTLNNQWYPAPSLNKPRSSTSACVVNHRYVYTFPGSSQSSHQSIEMLDLGTIIEPNEIKSSKWQFFKLYNKGMANSYGFGSIQLSQNEILLFGGGQGQTFSFDFQSVFKKPSTLSLSQSHDVQINHLKKSMMCIDSTIMCHNSDFIARIYGNYLYAIDGLGGNLHVFSIKEKQWNYSTLKELGIN</sequence>
<dbReference type="PANTHER" id="PTHR24412:SF489">
    <property type="entry name" value="RING FINGER DOMAIN AND KELCH REPEAT-CONTAINING PROTEIN DDB_G0271372"/>
    <property type="match status" value="1"/>
</dbReference>
<keyword evidence="5" id="KW-0472">Membrane</keyword>
<keyword evidence="5" id="KW-0812">Transmembrane</keyword>
<name>A0A078AE93_STYLE</name>
<dbReference type="EMBL" id="CCKQ01009046">
    <property type="protein sequence ID" value="CDW80515.1"/>
    <property type="molecule type" value="Genomic_DNA"/>
</dbReference>
<evidence type="ECO:0000256" key="2">
    <source>
        <dbReference type="ARBA" id="ARBA00022737"/>
    </source>
</evidence>
<dbReference type="InterPro" id="IPR006652">
    <property type="entry name" value="Kelch_1"/>
</dbReference>
<proteinExistence type="predicted"/>
<keyword evidence="1" id="KW-0880">Kelch repeat</keyword>
<evidence type="ECO:0000256" key="1">
    <source>
        <dbReference type="ARBA" id="ARBA00022441"/>
    </source>
</evidence>
<feature type="compositionally biased region" description="Basic and acidic residues" evidence="4">
    <location>
        <begin position="758"/>
        <end position="768"/>
    </location>
</feature>
<dbReference type="InParanoid" id="A0A078AE93"/>
<dbReference type="Gene3D" id="2.120.10.80">
    <property type="entry name" value="Kelch-type beta propeller"/>
    <property type="match status" value="1"/>
</dbReference>
<dbReference type="InterPro" id="IPR015915">
    <property type="entry name" value="Kelch-typ_b-propeller"/>
</dbReference>
<dbReference type="Pfam" id="PF01344">
    <property type="entry name" value="Kelch_1"/>
    <property type="match status" value="1"/>
</dbReference>
<dbReference type="SUPFAM" id="SSF117281">
    <property type="entry name" value="Kelch motif"/>
    <property type="match status" value="1"/>
</dbReference>
<feature type="region of interest" description="Disordered" evidence="4">
    <location>
        <begin position="576"/>
        <end position="597"/>
    </location>
</feature>
<feature type="region of interest" description="Disordered" evidence="4">
    <location>
        <begin position="748"/>
        <end position="798"/>
    </location>
</feature>
<protein>
    <submittedName>
        <fullName evidence="6">Kelch motif family protein</fullName>
    </submittedName>
</protein>
<dbReference type="OrthoDB" id="290482at2759"/>
<dbReference type="SMART" id="SM00612">
    <property type="entry name" value="Kelch"/>
    <property type="match status" value="1"/>
</dbReference>
<evidence type="ECO:0000313" key="7">
    <source>
        <dbReference type="Proteomes" id="UP000039865"/>
    </source>
</evidence>
<dbReference type="AlphaFoldDB" id="A0A078AE93"/>
<keyword evidence="5" id="KW-1133">Transmembrane helix</keyword>
<reference evidence="6 7" key="1">
    <citation type="submission" date="2014-06" db="EMBL/GenBank/DDBJ databases">
        <authorList>
            <person name="Swart Estienne"/>
        </authorList>
    </citation>
    <scope>NUCLEOTIDE SEQUENCE [LARGE SCALE GENOMIC DNA]</scope>
    <source>
        <strain evidence="6 7">130c</strain>
    </source>
</reference>
<keyword evidence="3" id="KW-0175">Coiled coil</keyword>
<evidence type="ECO:0000313" key="6">
    <source>
        <dbReference type="EMBL" id="CDW80515.1"/>
    </source>
</evidence>
<feature type="compositionally biased region" description="Polar residues" evidence="4">
    <location>
        <begin position="770"/>
        <end position="782"/>
    </location>
</feature>
<evidence type="ECO:0000256" key="3">
    <source>
        <dbReference type="SAM" id="Coils"/>
    </source>
</evidence>
<evidence type="ECO:0000256" key="5">
    <source>
        <dbReference type="SAM" id="Phobius"/>
    </source>
</evidence>
<evidence type="ECO:0000256" key="4">
    <source>
        <dbReference type="SAM" id="MobiDB-lite"/>
    </source>
</evidence>
<accession>A0A078AE93</accession>
<dbReference type="PANTHER" id="PTHR24412">
    <property type="entry name" value="KELCH PROTEIN"/>
    <property type="match status" value="1"/>
</dbReference>
<organism evidence="6 7">
    <name type="scientific">Stylonychia lemnae</name>
    <name type="common">Ciliate</name>
    <dbReference type="NCBI Taxonomy" id="5949"/>
    <lineage>
        <taxon>Eukaryota</taxon>
        <taxon>Sar</taxon>
        <taxon>Alveolata</taxon>
        <taxon>Ciliophora</taxon>
        <taxon>Intramacronucleata</taxon>
        <taxon>Spirotrichea</taxon>
        <taxon>Stichotrichia</taxon>
        <taxon>Sporadotrichida</taxon>
        <taxon>Oxytrichidae</taxon>
        <taxon>Stylonychinae</taxon>
        <taxon>Stylonychia</taxon>
    </lineage>
</organism>
<feature type="coiled-coil region" evidence="3">
    <location>
        <begin position="450"/>
        <end position="513"/>
    </location>
</feature>